<gene>
    <name evidence="1" type="ORF">LB452_13380</name>
</gene>
<dbReference type="Proteomes" id="UP001199314">
    <property type="component" value="Unassembled WGS sequence"/>
</dbReference>
<sequence>MKNTKSILTLIVIFLIVISCGISNTNKKTTLNQYTDLDISIKSYFSQNFKYPDDINTLMNFIEDNKYYKESYDKIIKKGIENFKVSDSSGYFTIHHKKRNILTYPKVNICSTLKDKKPPSLLLYTILAYDDGRKVSFDTYQKKDADSLFMNIAEIFKKYDNSDMNHEYIKVYSDSIYYKCGVKNYNELYIKDVKQVFNNYINKTESDSIKLILPFI</sequence>
<protein>
    <recommendedName>
        <fullName evidence="3">Lipoprotein</fullName>
    </recommendedName>
</protein>
<comment type="caution">
    <text evidence="1">The sequence shown here is derived from an EMBL/GenBank/DDBJ whole genome shotgun (WGS) entry which is preliminary data.</text>
</comment>
<accession>A0ABS7XPN8</accession>
<keyword evidence="2" id="KW-1185">Reference proteome</keyword>
<name>A0ABS7XPN8_9FLAO</name>
<dbReference type="PROSITE" id="PS51257">
    <property type="entry name" value="PROKAR_LIPOPROTEIN"/>
    <property type="match status" value="1"/>
</dbReference>
<dbReference type="RefSeq" id="WP_224462241.1">
    <property type="nucleotide sequence ID" value="NZ_JAIQZE010000023.1"/>
</dbReference>
<evidence type="ECO:0000313" key="2">
    <source>
        <dbReference type="Proteomes" id="UP001199314"/>
    </source>
</evidence>
<dbReference type="EMBL" id="JAIQZE010000023">
    <property type="protein sequence ID" value="MBZ9779912.1"/>
    <property type="molecule type" value="Genomic_DNA"/>
</dbReference>
<evidence type="ECO:0008006" key="3">
    <source>
        <dbReference type="Google" id="ProtNLM"/>
    </source>
</evidence>
<proteinExistence type="predicted"/>
<evidence type="ECO:0000313" key="1">
    <source>
        <dbReference type="EMBL" id="MBZ9779912.1"/>
    </source>
</evidence>
<reference evidence="2" key="1">
    <citation type="submission" date="2023-07" db="EMBL/GenBank/DDBJ databases">
        <title>Novel species isolated from saline lakes on Tibetan Plateau.</title>
        <authorList>
            <person name="Lu H."/>
        </authorList>
    </citation>
    <scope>NUCLEOTIDE SEQUENCE [LARGE SCALE GENOMIC DNA]</scope>
    <source>
        <strain evidence="2">CAK8W</strain>
    </source>
</reference>
<organism evidence="1 2">
    <name type="scientific">Psychroflexus longus</name>
    <dbReference type="NCBI Taxonomy" id="2873596"/>
    <lineage>
        <taxon>Bacteria</taxon>
        <taxon>Pseudomonadati</taxon>
        <taxon>Bacteroidota</taxon>
        <taxon>Flavobacteriia</taxon>
        <taxon>Flavobacteriales</taxon>
        <taxon>Flavobacteriaceae</taxon>
        <taxon>Psychroflexus</taxon>
    </lineage>
</organism>